<feature type="region of interest" description="Disordered" evidence="1">
    <location>
        <begin position="201"/>
        <end position="232"/>
    </location>
</feature>
<gene>
    <name evidence="3" type="ORF">ACJEBI_27415</name>
</gene>
<sequence length="431" mass="49517">MTIPQLAQCKVITALDACKSVDYYLFAKPELMSQLVFEISVEGKTYYLPQVEFIRAVFAVNKIMTNTMLQPNWIELLVTKSNLNGQRAFLEMSDEVQNNIVKDENFIRYFAWLYLSPNIKASFESIYTLLAQKILNNDYLKIEVHLPAVLNAFIRFRGIKKDNKYLILQWLGSDMEGTTFTDIEVKHKAFKKGIAAPGQRKYRKSIKEDDGEKVLNEDNEKRSKQDANQQVVDTPSTQLQFDNLADVHKVYGSEQEVNQGDIYFSNQGQGGGVQKQEQVVDLDESIYGGTIQPIDFKTLEVTNDIKGQGLEKFLKMIQLLAMDANKYKVAMNFVYLPLGRKFSFVANQMRRVSCVVYIQNKAIYKEFYVFEVATPDGKTLSTLIVDFTNKTNKELHISKIIKDIVLNSGSWKTKELSKFSFKRLKHRGDKQ</sequence>
<evidence type="ECO:0000256" key="1">
    <source>
        <dbReference type="SAM" id="MobiDB-lite"/>
    </source>
</evidence>
<feature type="domain" description="TnsE C-terminal" evidence="2">
    <location>
        <begin position="311"/>
        <end position="427"/>
    </location>
</feature>
<evidence type="ECO:0000313" key="4">
    <source>
        <dbReference type="Proteomes" id="UP001623041"/>
    </source>
</evidence>
<dbReference type="InterPro" id="IPR041419">
    <property type="entry name" value="TnsE_C"/>
</dbReference>
<protein>
    <submittedName>
        <fullName evidence="3">Tn7-like element transposition protein TnsE</fullName>
    </submittedName>
</protein>
<evidence type="ECO:0000313" key="3">
    <source>
        <dbReference type="EMBL" id="MFK9095170.1"/>
    </source>
</evidence>
<name>A0ABW8RNR5_9BACI</name>
<evidence type="ECO:0000259" key="2">
    <source>
        <dbReference type="Pfam" id="PF18623"/>
    </source>
</evidence>
<dbReference type="RefSeq" id="WP_406583574.1">
    <property type="nucleotide sequence ID" value="NZ_JBJHQH010000035.1"/>
</dbReference>
<comment type="caution">
    <text evidence="3">The sequence shown here is derived from an EMBL/GenBank/DDBJ whole genome shotgun (WGS) entry which is preliminary data.</text>
</comment>
<dbReference type="Pfam" id="PF18623">
    <property type="entry name" value="TnsE_C"/>
    <property type="match status" value="1"/>
</dbReference>
<proteinExistence type="predicted"/>
<organism evidence="3 4">
    <name type="scientific">Bacillus salipaludis</name>
    <dbReference type="NCBI Taxonomy" id="2547811"/>
    <lineage>
        <taxon>Bacteria</taxon>
        <taxon>Bacillati</taxon>
        <taxon>Bacillota</taxon>
        <taxon>Bacilli</taxon>
        <taxon>Bacillales</taxon>
        <taxon>Bacillaceae</taxon>
        <taxon>Bacillus</taxon>
    </lineage>
</organism>
<accession>A0ABW8RNR5</accession>
<keyword evidence="4" id="KW-1185">Reference proteome</keyword>
<dbReference type="Proteomes" id="UP001623041">
    <property type="component" value="Unassembled WGS sequence"/>
</dbReference>
<reference evidence="3 4" key="1">
    <citation type="submission" date="2024-11" db="EMBL/GenBank/DDBJ databases">
        <authorList>
            <person name="Lucas J.A."/>
        </authorList>
    </citation>
    <scope>NUCLEOTIDE SEQUENCE [LARGE SCALE GENOMIC DNA]</scope>
    <source>
        <strain evidence="3 4">Z 5.4</strain>
    </source>
</reference>
<dbReference type="EMBL" id="JBJHQH010000035">
    <property type="protein sequence ID" value="MFK9095170.1"/>
    <property type="molecule type" value="Genomic_DNA"/>
</dbReference>
<feature type="compositionally biased region" description="Basic and acidic residues" evidence="1">
    <location>
        <begin position="205"/>
        <end position="225"/>
    </location>
</feature>